<evidence type="ECO:0000259" key="7">
    <source>
        <dbReference type="PROSITE" id="PS51083"/>
    </source>
</evidence>
<reference evidence="8" key="1">
    <citation type="submission" date="2018-12" db="EMBL/GenBank/DDBJ databases">
        <authorList>
            <person name="Syme R.A."/>
            <person name="Farfan-Caceres L."/>
            <person name="Lichtenzveig J."/>
        </authorList>
    </citation>
    <scope>NUCLEOTIDE SEQUENCE</scope>
    <source>
        <strain evidence="8">Al4</strain>
    </source>
</reference>
<feature type="compositionally biased region" description="Polar residues" evidence="5">
    <location>
        <begin position="135"/>
        <end position="146"/>
    </location>
</feature>
<dbReference type="InterPro" id="IPR051639">
    <property type="entry name" value="BCD1"/>
</dbReference>
<dbReference type="PROSITE" id="PS50157">
    <property type="entry name" value="ZINC_FINGER_C2H2_2"/>
    <property type="match status" value="1"/>
</dbReference>
<sequence>MSEVFCGVCNSEPKKYKCPTCALPYCSLACFKEHKVTHADSAPTRTAPAEPEIPQPPPPAPVPRYLKKKTDFSVLATNPKFQELLKIYPALLPSLQRVYAATIEPDADDQPRRNRGGRGGFRGRGGRGRGRGGQYNDSQPRWTQKQGDADAMKMLKGFRQRDDKDKEKEAMVAFVQLVEETFGDAET</sequence>
<feature type="region of interest" description="Disordered" evidence="5">
    <location>
        <begin position="41"/>
        <end position="64"/>
    </location>
</feature>
<dbReference type="InterPro" id="IPR013087">
    <property type="entry name" value="Znf_C2H2_type"/>
</dbReference>
<dbReference type="PANTHER" id="PTHR13483">
    <property type="entry name" value="BOX C_D SNORNA PROTEIN 1-RELATED"/>
    <property type="match status" value="1"/>
</dbReference>
<proteinExistence type="predicted"/>
<accession>A0A8H7MKM6</accession>
<dbReference type="Gene3D" id="3.30.60.190">
    <property type="match status" value="1"/>
</dbReference>
<feature type="region of interest" description="Disordered" evidence="5">
    <location>
        <begin position="103"/>
        <end position="152"/>
    </location>
</feature>
<dbReference type="PROSITE" id="PS51083">
    <property type="entry name" value="ZF_HIT"/>
    <property type="match status" value="1"/>
</dbReference>
<dbReference type="InterPro" id="IPR007529">
    <property type="entry name" value="Znf_HIT"/>
</dbReference>
<dbReference type="GO" id="GO:0008270">
    <property type="term" value="F:zinc ion binding"/>
    <property type="evidence" value="ECO:0007669"/>
    <property type="project" value="UniProtKB-UniRule"/>
</dbReference>
<keyword evidence="2 4" id="KW-0863">Zinc-finger</keyword>
<protein>
    <recommendedName>
        <fullName evidence="10">HIT-type domain-containing protein</fullName>
    </recommendedName>
</protein>
<evidence type="ECO:0000313" key="9">
    <source>
        <dbReference type="Proteomes" id="UP000651452"/>
    </source>
</evidence>
<dbReference type="AlphaFoldDB" id="A0A8H7MKM6"/>
<dbReference type="GO" id="GO:0070761">
    <property type="term" value="C:pre-snoRNP complex"/>
    <property type="evidence" value="ECO:0007669"/>
    <property type="project" value="TreeGrafter"/>
</dbReference>
<evidence type="ECO:0000256" key="1">
    <source>
        <dbReference type="ARBA" id="ARBA00022723"/>
    </source>
</evidence>
<dbReference type="Proteomes" id="UP000651452">
    <property type="component" value="Unassembled WGS sequence"/>
</dbReference>
<feature type="compositionally biased region" description="Pro residues" evidence="5">
    <location>
        <begin position="51"/>
        <end position="62"/>
    </location>
</feature>
<dbReference type="Pfam" id="PF04438">
    <property type="entry name" value="zf-HIT"/>
    <property type="match status" value="1"/>
</dbReference>
<evidence type="ECO:0000259" key="6">
    <source>
        <dbReference type="PROSITE" id="PS50157"/>
    </source>
</evidence>
<evidence type="ECO:0000256" key="5">
    <source>
        <dbReference type="SAM" id="MobiDB-lite"/>
    </source>
</evidence>
<evidence type="ECO:0000313" key="8">
    <source>
        <dbReference type="EMBL" id="KAF9698455.1"/>
    </source>
</evidence>
<comment type="caution">
    <text evidence="8">The sequence shown here is derived from an EMBL/GenBank/DDBJ whole genome shotgun (WGS) entry which is preliminary data.</text>
</comment>
<evidence type="ECO:0000256" key="4">
    <source>
        <dbReference type="PROSITE-ProRule" id="PRU00453"/>
    </source>
</evidence>
<evidence type="ECO:0000256" key="3">
    <source>
        <dbReference type="ARBA" id="ARBA00022833"/>
    </source>
</evidence>
<dbReference type="GO" id="GO:0005634">
    <property type="term" value="C:nucleus"/>
    <property type="evidence" value="ECO:0007669"/>
    <property type="project" value="TreeGrafter"/>
</dbReference>
<dbReference type="EMBL" id="RZGK01000006">
    <property type="protein sequence ID" value="KAF9698455.1"/>
    <property type="molecule type" value="Genomic_DNA"/>
</dbReference>
<keyword evidence="1" id="KW-0479">Metal-binding</keyword>
<feature type="domain" description="HIT-type" evidence="7">
    <location>
        <begin position="6"/>
        <end position="39"/>
    </location>
</feature>
<evidence type="ECO:0008006" key="10">
    <source>
        <dbReference type="Google" id="ProtNLM"/>
    </source>
</evidence>
<dbReference type="CDD" id="cd23024">
    <property type="entry name" value="zf-HIT_ZNHIT2-3"/>
    <property type="match status" value="1"/>
</dbReference>
<name>A0A8H7MKM6_9PLEO</name>
<dbReference type="OrthoDB" id="18412at2759"/>
<dbReference type="PROSITE" id="PS00028">
    <property type="entry name" value="ZINC_FINGER_C2H2_1"/>
    <property type="match status" value="1"/>
</dbReference>
<dbReference type="PANTHER" id="PTHR13483:SF11">
    <property type="entry name" value="ZINC FINGER HIT DOMAIN-CONTAINING PROTEIN 3"/>
    <property type="match status" value="1"/>
</dbReference>
<keyword evidence="3" id="KW-0862">Zinc</keyword>
<dbReference type="GO" id="GO:0000492">
    <property type="term" value="P:box C/D snoRNP assembly"/>
    <property type="evidence" value="ECO:0007669"/>
    <property type="project" value="TreeGrafter"/>
</dbReference>
<organism evidence="8 9">
    <name type="scientific">Ascochyta lentis</name>
    <dbReference type="NCBI Taxonomy" id="205686"/>
    <lineage>
        <taxon>Eukaryota</taxon>
        <taxon>Fungi</taxon>
        <taxon>Dikarya</taxon>
        <taxon>Ascomycota</taxon>
        <taxon>Pezizomycotina</taxon>
        <taxon>Dothideomycetes</taxon>
        <taxon>Pleosporomycetidae</taxon>
        <taxon>Pleosporales</taxon>
        <taxon>Pleosporineae</taxon>
        <taxon>Didymellaceae</taxon>
        <taxon>Ascochyta</taxon>
    </lineage>
</organism>
<dbReference type="GO" id="GO:0048254">
    <property type="term" value="P:snoRNA localization"/>
    <property type="evidence" value="ECO:0007669"/>
    <property type="project" value="TreeGrafter"/>
</dbReference>
<feature type="domain" description="C2H2-type" evidence="6">
    <location>
        <begin position="16"/>
        <end position="43"/>
    </location>
</feature>
<dbReference type="SUPFAM" id="SSF144232">
    <property type="entry name" value="HIT/MYND zinc finger-like"/>
    <property type="match status" value="1"/>
</dbReference>
<keyword evidence="9" id="KW-1185">Reference proteome</keyword>
<reference evidence="8" key="2">
    <citation type="submission" date="2020-09" db="EMBL/GenBank/DDBJ databases">
        <title>Reference genome assembly for Australian Ascochyta lentis isolate Al4.</title>
        <authorList>
            <person name="Lee R.C."/>
            <person name="Farfan-Caceres L.M."/>
            <person name="Debler J.W."/>
            <person name="Williams A.H."/>
            <person name="Henares B.M."/>
        </authorList>
    </citation>
    <scope>NUCLEOTIDE SEQUENCE</scope>
    <source>
        <strain evidence="8">Al4</strain>
    </source>
</reference>
<dbReference type="GO" id="GO:0000463">
    <property type="term" value="P:maturation of LSU-rRNA from tricistronic rRNA transcript (SSU-rRNA, 5.8S rRNA, LSU-rRNA)"/>
    <property type="evidence" value="ECO:0007669"/>
    <property type="project" value="TreeGrafter"/>
</dbReference>
<gene>
    <name evidence="8" type="ORF">EKO04_003370</name>
</gene>
<evidence type="ECO:0000256" key="2">
    <source>
        <dbReference type="ARBA" id="ARBA00022771"/>
    </source>
</evidence>